<evidence type="ECO:0000313" key="2">
    <source>
        <dbReference type="Proteomes" id="UP000037035"/>
    </source>
</evidence>
<keyword evidence="2" id="KW-1185">Reference proteome</keyword>
<evidence type="ECO:0000313" key="1">
    <source>
        <dbReference type="EMBL" id="KNZ58696.1"/>
    </source>
</evidence>
<reference evidence="1 2" key="1">
    <citation type="submission" date="2015-08" db="EMBL/GenBank/DDBJ databases">
        <title>Next Generation Sequencing and Analysis of the Genome of Puccinia sorghi L Schw, the Causal Agent of Maize Common Rust.</title>
        <authorList>
            <person name="Rochi L."/>
            <person name="Burguener G."/>
            <person name="Darino M."/>
            <person name="Turjanski A."/>
            <person name="Kreff E."/>
            <person name="Dieguez M.J."/>
            <person name="Sacco F."/>
        </authorList>
    </citation>
    <scope>NUCLEOTIDE SEQUENCE [LARGE SCALE GENOMIC DNA]</scope>
    <source>
        <strain evidence="1 2">RO10H11247</strain>
    </source>
</reference>
<proteinExistence type="predicted"/>
<dbReference type="AlphaFoldDB" id="A0A0L6VD34"/>
<dbReference type="EMBL" id="LAVV01006700">
    <property type="protein sequence ID" value="KNZ58696.1"/>
    <property type="molecule type" value="Genomic_DNA"/>
</dbReference>
<gene>
    <name evidence="1" type="ORF">VP01_1877g8</name>
</gene>
<organism evidence="1 2">
    <name type="scientific">Puccinia sorghi</name>
    <dbReference type="NCBI Taxonomy" id="27349"/>
    <lineage>
        <taxon>Eukaryota</taxon>
        <taxon>Fungi</taxon>
        <taxon>Dikarya</taxon>
        <taxon>Basidiomycota</taxon>
        <taxon>Pucciniomycotina</taxon>
        <taxon>Pucciniomycetes</taxon>
        <taxon>Pucciniales</taxon>
        <taxon>Pucciniaceae</taxon>
        <taxon>Puccinia</taxon>
    </lineage>
</organism>
<protein>
    <submittedName>
        <fullName evidence="1">Uncharacterized protein</fullName>
    </submittedName>
</protein>
<accession>A0A0L6VD34</accession>
<name>A0A0L6VD34_9BASI</name>
<dbReference type="VEuPathDB" id="FungiDB:VP01_1877g8"/>
<comment type="caution">
    <text evidence="1">The sequence shown here is derived from an EMBL/GenBank/DDBJ whole genome shotgun (WGS) entry which is preliminary data.</text>
</comment>
<sequence>MMMVNLSSEMFQQCFILMIPLKKLQSNQKTQFILPHLFRTSTQTDKSGLSIWIFVHLKYHDIQLKYVFLYLYTIANDEIWDILLLTTVSRKSTPTPSNSNKPCGVCQLPVNRRNEKNSASYVKQFLRVLGQMAQ</sequence>
<dbReference type="Proteomes" id="UP000037035">
    <property type="component" value="Unassembled WGS sequence"/>
</dbReference>